<feature type="region of interest" description="Disordered" evidence="6">
    <location>
        <begin position="352"/>
        <end position="399"/>
    </location>
</feature>
<evidence type="ECO:0000256" key="6">
    <source>
        <dbReference type="SAM" id="MobiDB-lite"/>
    </source>
</evidence>
<feature type="compositionally biased region" description="Basic and acidic residues" evidence="6">
    <location>
        <begin position="28"/>
        <end position="37"/>
    </location>
</feature>
<dbReference type="Gene3D" id="1.10.30.10">
    <property type="entry name" value="High mobility group box domain"/>
    <property type="match status" value="1"/>
</dbReference>
<proteinExistence type="predicted"/>
<feature type="compositionally biased region" description="Basic and acidic residues" evidence="6">
    <location>
        <begin position="376"/>
        <end position="389"/>
    </location>
</feature>
<feature type="compositionally biased region" description="Low complexity" evidence="6">
    <location>
        <begin position="880"/>
        <end position="894"/>
    </location>
</feature>
<dbReference type="GO" id="GO:0000978">
    <property type="term" value="F:RNA polymerase II cis-regulatory region sequence-specific DNA binding"/>
    <property type="evidence" value="ECO:0007669"/>
    <property type="project" value="TreeGrafter"/>
</dbReference>
<dbReference type="CDD" id="cd22042">
    <property type="entry name" value="HMG-box_EGL13-like"/>
    <property type="match status" value="1"/>
</dbReference>
<dbReference type="PANTHER" id="PTHR45789">
    <property type="entry name" value="FI18025P1"/>
    <property type="match status" value="1"/>
</dbReference>
<gene>
    <name evidence="8" type="ORF">JTE90_011060</name>
</gene>
<dbReference type="InterPro" id="IPR051356">
    <property type="entry name" value="SOX/SOX-like_TF"/>
</dbReference>
<feature type="region of interest" description="Disordered" evidence="6">
    <location>
        <begin position="190"/>
        <end position="220"/>
    </location>
</feature>
<evidence type="ECO:0000259" key="7">
    <source>
        <dbReference type="PROSITE" id="PS50118"/>
    </source>
</evidence>
<feature type="compositionally biased region" description="Low complexity" evidence="6">
    <location>
        <begin position="354"/>
        <end position="371"/>
    </location>
</feature>
<dbReference type="InterPro" id="IPR036910">
    <property type="entry name" value="HMG_box_dom_sf"/>
</dbReference>
<feature type="compositionally biased region" description="Basic and acidic residues" evidence="6">
    <location>
        <begin position="208"/>
        <end position="217"/>
    </location>
</feature>
<keyword evidence="1" id="KW-0805">Transcription regulation</keyword>
<feature type="domain" description="HMG box" evidence="7">
    <location>
        <begin position="695"/>
        <end position="763"/>
    </location>
</feature>
<organism evidence="8 9">
    <name type="scientific">Oedothorax gibbosus</name>
    <dbReference type="NCBI Taxonomy" id="931172"/>
    <lineage>
        <taxon>Eukaryota</taxon>
        <taxon>Metazoa</taxon>
        <taxon>Ecdysozoa</taxon>
        <taxon>Arthropoda</taxon>
        <taxon>Chelicerata</taxon>
        <taxon>Arachnida</taxon>
        <taxon>Araneae</taxon>
        <taxon>Araneomorphae</taxon>
        <taxon>Entelegynae</taxon>
        <taxon>Araneoidea</taxon>
        <taxon>Linyphiidae</taxon>
        <taxon>Erigoninae</taxon>
        <taxon>Oedothorax</taxon>
    </lineage>
</organism>
<dbReference type="PANTHER" id="PTHR45789:SF2">
    <property type="entry name" value="FI18025P1"/>
    <property type="match status" value="1"/>
</dbReference>
<feature type="region of interest" description="Disordered" evidence="6">
    <location>
        <begin position="257"/>
        <end position="320"/>
    </location>
</feature>
<keyword evidence="4 5" id="KW-0539">Nucleus</keyword>
<feature type="region of interest" description="Disordered" evidence="6">
    <location>
        <begin position="439"/>
        <end position="564"/>
    </location>
</feature>
<feature type="compositionally biased region" description="Low complexity" evidence="6">
    <location>
        <begin position="156"/>
        <end position="165"/>
    </location>
</feature>
<feature type="compositionally biased region" description="Basic and acidic residues" evidence="6">
    <location>
        <begin position="658"/>
        <end position="674"/>
    </location>
</feature>
<protein>
    <recommendedName>
        <fullName evidence="7">HMG box domain-containing protein</fullName>
    </recommendedName>
</protein>
<feature type="compositionally biased region" description="Basic and acidic residues" evidence="6">
    <location>
        <begin position="50"/>
        <end position="67"/>
    </location>
</feature>
<evidence type="ECO:0000313" key="9">
    <source>
        <dbReference type="Proteomes" id="UP000827092"/>
    </source>
</evidence>
<reference evidence="8 9" key="1">
    <citation type="journal article" date="2022" name="Nat. Ecol. Evol.">
        <title>A masculinizing supergene underlies an exaggerated male reproductive morph in a spider.</title>
        <authorList>
            <person name="Hendrickx F."/>
            <person name="De Corte Z."/>
            <person name="Sonet G."/>
            <person name="Van Belleghem S.M."/>
            <person name="Kostlbacher S."/>
            <person name="Vangestel C."/>
        </authorList>
    </citation>
    <scope>NUCLEOTIDE SEQUENCE [LARGE SCALE GENOMIC DNA]</scope>
    <source>
        <strain evidence="8">W744_W776</strain>
    </source>
</reference>
<dbReference type="Proteomes" id="UP000827092">
    <property type="component" value="Unassembled WGS sequence"/>
</dbReference>
<name>A0AAV6VD57_9ARAC</name>
<feature type="region of interest" description="Disordered" evidence="6">
    <location>
        <begin position="633"/>
        <end position="675"/>
    </location>
</feature>
<evidence type="ECO:0000313" key="8">
    <source>
        <dbReference type="EMBL" id="KAG8194452.1"/>
    </source>
</evidence>
<keyword evidence="2 5" id="KW-0238">DNA-binding</keyword>
<dbReference type="Pfam" id="PF00505">
    <property type="entry name" value="HMG_box"/>
    <property type="match status" value="1"/>
</dbReference>
<feature type="region of interest" description="Disordered" evidence="6">
    <location>
        <begin position="850"/>
        <end position="894"/>
    </location>
</feature>
<dbReference type="GO" id="GO:0005634">
    <property type="term" value="C:nucleus"/>
    <property type="evidence" value="ECO:0007669"/>
    <property type="project" value="UniProtKB-UniRule"/>
</dbReference>
<dbReference type="SMART" id="SM00398">
    <property type="entry name" value="HMG"/>
    <property type="match status" value="1"/>
</dbReference>
<feature type="region of interest" description="Disordered" evidence="6">
    <location>
        <begin position="1"/>
        <end position="37"/>
    </location>
</feature>
<evidence type="ECO:0000256" key="4">
    <source>
        <dbReference type="ARBA" id="ARBA00023242"/>
    </source>
</evidence>
<evidence type="ECO:0000256" key="3">
    <source>
        <dbReference type="ARBA" id="ARBA00023163"/>
    </source>
</evidence>
<feature type="compositionally biased region" description="Low complexity" evidence="6">
    <location>
        <begin position="533"/>
        <end position="564"/>
    </location>
</feature>
<evidence type="ECO:0000256" key="2">
    <source>
        <dbReference type="ARBA" id="ARBA00023125"/>
    </source>
</evidence>
<dbReference type="SUPFAM" id="SSF47095">
    <property type="entry name" value="HMG-box"/>
    <property type="match status" value="1"/>
</dbReference>
<dbReference type="InterPro" id="IPR009071">
    <property type="entry name" value="HMG_box_dom"/>
</dbReference>
<feature type="region of interest" description="Disordered" evidence="6">
    <location>
        <begin position="139"/>
        <end position="174"/>
    </location>
</feature>
<feature type="region of interest" description="Disordered" evidence="6">
    <location>
        <begin position="50"/>
        <end position="78"/>
    </location>
</feature>
<dbReference type="PROSITE" id="PS50118">
    <property type="entry name" value="HMG_BOX_2"/>
    <property type="match status" value="1"/>
</dbReference>
<feature type="DNA-binding region" description="HMG box" evidence="5">
    <location>
        <begin position="695"/>
        <end position="763"/>
    </location>
</feature>
<dbReference type="AlphaFoldDB" id="A0AAV6VD57"/>
<feature type="compositionally biased region" description="Polar residues" evidence="6">
    <location>
        <begin position="450"/>
        <end position="461"/>
    </location>
</feature>
<comment type="caution">
    <text evidence="8">The sequence shown here is derived from an EMBL/GenBank/DDBJ whole genome shotgun (WGS) entry which is preliminary data.</text>
</comment>
<dbReference type="FunFam" id="1.10.30.10:FF:000003">
    <property type="entry name" value="Putative transcription factor SOX-6"/>
    <property type="match status" value="1"/>
</dbReference>
<keyword evidence="3" id="KW-0804">Transcription</keyword>
<accession>A0AAV6VD57</accession>
<sequence>MSSKRKSPPSKLSADGLISDQPSSAEPFRSDPSDLDDVLRSELTEKIISDRINHDQRETNHILDQNDNKITYRSSPESEDLISKLNSDEFHAGFNSTRLEYDTIDGPLVAKTPTERPSLEQEDSCDSLISDGVLVAEQTQKDSVAPSSRKHRLLLSVSSTRSETTSDSEYDSETCMNGGDPAETFPCDFLQASLKPSPNSLNEGGENGPRDSPDLSHSKNFHYPYTLQPEMMTKSLPGGQSKRTMDDVLRRLTSKMTSGAPLKDRHAAVPESLNITDMEERDFYNRSPTSGRAPPQLPPNHQTKDKTPGEPSMAVVDNDSLRLALSGDNIKEKERCLTDMINQLQHLKEQLVTQQTTQEPKPQPEPSQHSSKSIRRQQEHNARQQEEQLRQQQKIQEQQVREFTSRLNGDYGAGKAGPPRGLMFLPVFEGAPAPMMTATSGILPPHFPNHLSSSRGSSPGRQLSPHLTHHSQQNNNGNGGSPTVSPLHHWTGLPHLISMPASPMSRYGSSPSSGNKTPSSCRPADSDAPLNLSKPKTSGSSSSPSPQSMDHMSTSSPIHTSSHSIASLASTAAATSMLHGPPSYPMAPSFLATPYGVLPPRLRGSGHLGGLVAHPSALSVGSLMNVKDSLPMQMPGNDKQFPLHMYLPQTSSHPPAQSRKDSSDSALSDTDKKGKLLGAKIIRQAKKEGDGKPHIKRPMNAFMVWAKDERRKILKACPDMHNSNISKILGARWKAMTNSEKQPYYEEQSRLSRLHMEKHPDYRYRPRPKRTCIVDGKKLRISEYKQLMRARRQEMRNMWYREGGLGLLDSPTLVNPTSMAPLLSTSSGHPVTTSSLLNSLTAKMTATTTNGLTDLSPMDPSTSVYQPLSSLSEVAPENHSSPMSESSSAMETST</sequence>
<dbReference type="GO" id="GO:0000981">
    <property type="term" value="F:DNA-binding transcription factor activity, RNA polymerase II-specific"/>
    <property type="evidence" value="ECO:0007669"/>
    <property type="project" value="TreeGrafter"/>
</dbReference>
<dbReference type="GO" id="GO:0045165">
    <property type="term" value="P:cell fate commitment"/>
    <property type="evidence" value="ECO:0007669"/>
    <property type="project" value="TreeGrafter"/>
</dbReference>
<dbReference type="EMBL" id="JAFNEN010000103">
    <property type="protein sequence ID" value="KAG8194452.1"/>
    <property type="molecule type" value="Genomic_DNA"/>
</dbReference>
<keyword evidence="9" id="KW-1185">Reference proteome</keyword>
<feature type="compositionally biased region" description="Polar residues" evidence="6">
    <location>
        <begin position="850"/>
        <end position="872"/>
    </location>
</feature>
<evidence type="ECO:0000256" key="5">
    <source>
        <dbReference type="PROSITE-ProRule" id="PRU00267"/>
    </source>
</evidence>
<evidence type="ECO:0000256" key="1">
    <source>
        <dbReference type="ARBA" id="ARBA00023015"/>
    </source>
</evidence>
<feature type="compositionally biased region" description="Low complexity" evidence="6">
    <location>
        <begin position="502"/>
        <end position="520"/>
    </location>
</feature>